<dbReference type="GO" id="GO:0009535">
    <property type="term" value="C:chloroplast thylakoid membrane"/>
    <property type="evidence" value="ECO:0007669"/>
    <property type="project" value="UniProtKB-SubCell"/>
</dbReference>
<evidence type="ECO:0000256" key="7">
    <source>
        <dbReference type="ARBA" id="ARBA00035649"/>
    </source>
</evidence>
<dbReference type="GO" id="GO:0009654">
    <property type="term" value="C:photosystem II oxygen evolving complex"/>
    <property type="evidence" value="ECO:0007669"/>
    <property type="project" value="InterPro"/>
</dbReference>
<accession>A0A0F7CYJ5</accession>
<dbReference type="AlphaFoldDB" id="A0A0F7CYJ5"/>
<gene>
    <name evidence="8" type="primary">2</name>
    <name evidence="8" type="synonym">PQL1</name>
</gene>
<dbReference type="EMBL" id="KM584129">
    <property type="protein sequence ID" value="AKG62229.1"/>
    <property type="molecule type" value="mRNA"/>
</dbReference>
<evidence type="ECO:0000256" key="1">
    <source>
        <dbReference type="ARBA" id="ARBA00004622"/>
    </source>
</evidence>
<dbReference type="GO" id="GO:0019898">
    <property type="term" value="C:extrinsic component of membrane"/>
    <property type="evidence" value="ECO:0007669"/>
    <property type="project" value="InterPro"/>
</dbReference>
<dbReference type="Gene3D" id="1.20.120.290">
    <property type="entry name" value="Oxygen-evolving enhancer protein 3 (PsbQ), four-helix up-down bundle"/>
    <property type="match status" value="1"/>
</dbReference>
<evidence type="ECO:0000256" key="4">
    <source>
        <dbReference type="ARBA" id="ARBA00022946"/>
    </source>
</evidence>
<evidence type="ECO:0000256" key="3">
    <source>
        <dbReference type="ARBA" id="ARBA00022640"/>
    </source>
</evidence>
<evidence type="ECO:0000256" key="2">
    <source>
        <dbReference type="ARBA" id="ARBA00022528"/>
    </source>
</evidence>
<keyword evidence="2" id="KW-0150">Chloroplast</keyword>
<dbReference type="InterPro" id="IPR054099">
    <property type="entry name" value="PSII_PsbQ_pln"/>
</dbReference>
<dbReference type="GO" id="GO:0005509">
    <property type="term" value="F:calcium ion binding"/>
    <property type="evidence" value="ECO:0007669"/>
    <property type="project" value="InterPro"/>
</dbReference>
<keyword evidence="3" id="KW-0934">Plastid</keyword>
<dbReference type="PANTHER" id="PTHR33399:SF5">
    <property type="entry name" value="PHOTOSYNTHETIC NDH SUBUNIT OF LUMENAL LOCATION 2, CHLOROPLASTIC"/>
    <property type="match status" value="1"/>
</dbReference>
<reference evidence="8" key="1">
    <citation type="journal article" date="2015" name="BMC Plant Biol.">
        <title>NDH expression marks major transitions in plant evolution and reveals coordinate intracellular gene loss.</title>
        <authorList>
            <person name="Ruhlman T.A."/>
            <person name="Chang W.J."/>
            <person name="Chen J.J."/>
            <person name="Huang Y.T."/>
            <person name="Chan M.T."/>
            <person name="Zhang J."/>
            <person name="Liao D.C."/>
            <person name="Blazier J.C."/>
            <person name="Jin X."/>
            <person name="Shih M.C."/>
            <person name="Jansen R.K."/>
            <person name="Lin C.S."/>
        </authorList>
    </citation>
    <scope>NUCLEOTIDE SEQUENCE</scope>
</reference>
<proteinExistence type="evidence at transcript level"/>
<keyword evidence="4" id="KW-0809">Transit peptide</keyword>
<evidence type="ECO:0000313" key="8">
    <source>
        <dbReference type="EMBL" id="AKG62229.1"/>
    </source>
</evidence>
<sequence>MTISVATTATLLHIHAAKTRTRTRAAPIVQASTTDRRKLLVTTFLGTLSLGLATHPQASLAEKWGTRSFILERYFEPGLSPEDAVARIRQTAEGLHELRDMVDKMAWRYIIFYIRVKQAYLGQDLKNALSTLPEGSRQEFVERANDLVSNMQKLDDFVRSPKVYESYLYYEKTLKSIDKVVELL</sequence>
<comment type="subcellular location">
    <subcellularLocation>
        <location evidence="1">Plastid</location>
        <location evidence="1">Chloroplast thylakoid membrane</location>
        <topology evidence="1">Peripheral membrane protein</topology>
        <orientation evidence="1">Lumenal side</orientation>
    </subcellularLocation>
</comment>
<protein>
    <submittedName>
        <fullName evidence="8">Photosynthetic NDH subcomplex L 2</fullName>
    </submittedName>
</protein>
<organism evidence="8">
    <name type="scientific">Geranium phaeum</name>
    <dbReference type="NCBI Taxonomy" id="379952"/>
    <lineage>
        <taxon>Eukaryota</taxon>
        <taxon>Viridiplantae</taxon>
        <taxon>Streptophyta</taxon>
        <taxon>Embryophyta</taxon>
        <taxon>Tracheophyta</taxon>
        <taxon>Spermatophyta</taxon>
        <taxon>Magnoliopsida</taxon>
        <taxon>eudicotyledons</taxon>
        <taxon>Gunneridae</taxon>
        <taxon>Pentapetalae</taxon>
        <taxon>rosids</taxon>
        <taxon>malvids</taxon>
        <taxon>Geraniales</taxon>
        <taxon>Geraniaceae</taxon>
        <taxon>Geranium</taxon>
    </lineage>
</organism>
<dbReference type="InterPro" id="IPR023222">
    <property type="entry name" value="PsbQ-like_dom_sf"/>
</dbReference>
<name>A0A0F7CYJ5_9ROSI</name>
<dbReference type="SUPFAM" id="SSF101112">
    <property type="entry name" value="Oxygen-evolving enhancer protein 3"/>
    <property type="match status" value="1"/>
</dbReference>
<dbReference type="InterPro" id="IPR008797">
    <property type="entry name" value="PSII_PsbQ"/>
</dbReference>
<comment type="similarity">
    <text evidence="7">Belongs to the PsbQ family.</text>
</comment>
<keyword evidence="5" id="KW-0793">Thylakoid</keyword>
<evidence type="ECO:0000256" key="6">
    <source>
        <dbReference type="ARBA" id="ARBA00023136"/>
    </source>
</evidence>
<keyword evidence="6" id="KW-0472">Membrane</keyword>
<evidence type="ECO:0000256" key="5">
    <source>
        <dbReference type="ARBA" id="ARBA00023078"/>
    </source>
</evidence>
<dbReference type="GO" id="GO:0009767">
    <property type="term" value="P:photosynthetic electron transport chain"/>
    <property type="evidence" value="ECO:0007669"/>
    <property type="project" value="TreeGrafter"/>
</dbReference>
<dbReference type="PANTHER" id="PTHR33399">
    <property type="entry name" value="OXYGEN-EVOLVING ENHANCER PROTEIN 3-1, CHLOROPLASTIC"/>
    <property type="match status" value="1"/>
</dbReference>
<dbReference type="Pfam" id="PF05757">
    <property type="entry name" value="PsbQ"/>
    <property type="match status" value="1"/>
</dbReference>